<keyword evidence="3" id="KW-1185">Reference proteome</keyword>
<dbReference type="InterPro" id="IPR029044">
    <property type="entry name" value="Nucleotide-diphossugar_trans"/>
</dbReference>
<dbReference type="Proteomes" id="UP001168642">
    <property type="component" value="Unassembled WGS sequence"/>
</dbReference>
<evidence type="ECO:0000259" key="1">
    <source>
        <dbReference type="Pfam" id="PF00535"/>
    </source>
</evidence>
<reference evidence="2" key="1">
    <citation type="submission" date="2023-07" db="EMBL/GenBank/DDBJ databases">
        <title>Wenyingzhuangia sp. chi5 genome sequencing and assembly.</title>
        <authorList>
            <person name="Park S."/>
        </authorList>
    </citation>
    <scope>NUCLEOTIDE SEQUENCE</scope>
    <source>
        <strain evidence="2">Chi5</strain>
    </source>
</reference>
<dbReference type="SUPFAM" id="SSF53448">
    <property type="entry name" value="Nucleotide-diphospho-sugar transferases"/>
    <property type="match status" value="1"/>
</dbReference>
<feature type="domain" description="Glycosyltransferase 2-like" evidence="1">
    <location>
        <begin position="6"/>
        <end position="150"/>
    </location>
</feature>
<comment type="caution">
    <text evidence="2">The sequence shown here is derived from an EMBL/GenBank/DDBJ whole genome shotgun (WGS) entry which is preliminary data.</text>
</comment>
<dbReference type="Gene3D" id="3.90.550.10">
    <property type="entry name" value="Spore Coat Polysaccharide Biosynthesis Protein SpsA, Chain A"/>
    <property type="match status" value="1"/>
</dbReference>
<evidence type="ECO:0000313" key="3">
    <source>
        <dbReference type="Proteomes" id="UP001168642"/>
    </source>
</evidence>
<keyword evidence="2" id="KW-0328">Glycosyltransferase</keyword>
<evidence type="ECO:0000313" key="2">
    <source>
        <dbReference type="EMBL" id="MDO3695122.1"/>
    </source>
</evidence>
<organism evidence="2 3">
    <name type="scientific">Wenyingzhuangia gilva</name>
    <dbReference type="NCBI Taxonomy" id="3057677"/>
    <lineage>
        <taxon>Bacteria</taxon>
        <taxon>Pseudomonadati</taxon>
        <taxon>Bacteroidota</taxon>
        <taxon>Flavobacteriia</taxon>
        <taxon>Flavobacteriales</taxon>
        <taxon>Flavobacteriaceae</taxon>
        <taxon>Wenyingzhuangia</taxon>
    </lineage>
</organism>
<dbReference type="CDD" id="cd00761">
    <property type="entry name" value="Glyco_tranf_GTA_type"/>
    <property type="match status" value="1"/>
</dbReference>
<dbReference type="PANTHER" id="PTHR22916">
    <property type="entry name" value="GLYCOSYLTRANSFERASE"/>
    <property type="match status" value="1"/>
</dbReference>
<dbReference type="RefSeq" id="WP_302884380.1">
    <property type="nucleotide sequence ID" value="NZ_JAUMIT010000004.1"/>
</dbReference>
<sequence length="300" mass="35544">MEPLITILLTTYNRAHLIGETLDSIIAQTYTNWECIIVDDNSMDNTKIVVNEFVNSDDRIKYLVKDKLIKQGLPAGRNIGIKKAKGQYLVFFDDDDIVHYQLIEICVKEFSKNKNIDFVHYEKQSFEGAFNKDSLELILNFETEQLEGNIYEKIVLGTLPLASCTVMWKTELFEEDLFKEELMYAEEWECYSRILIKNKLRGVYIKEPLYFNRKHSKSNTGEFWSNDPIRMSSYVKAQQLVCENLIDSNLMTNKLKKYFYHKSYTLKSKLIISKLLEQSFMNKVYFWIYPLKFNLYKFLK</sequence>
<protein>
    <submittedName>
        <fullName evidence="2">Glycosyltransferase family 2 protein</fullName>
        <ecNumber evidence="2">2.4.-.-</ecNumber>
    </submittedName>
</protein>
<name>A0ABT8VT21_9FLAO</name>
<accession>A0ABT8VT21</accession>
<dbReference type="EC" id="2.4.-.-" evidence="2"/>
<proteinExistence type="predicted"/>
<keyword evidence="2" id="KW-0808">Transferase</keyword>
<dbReference type="Pfam" id="PF00535">
    <property type="entry name" value="Glycos_transf_2"/>
    <property type="match status" value="1"/>
</dbReference>
<dbReference type="PANTHER" id="PTHR22916:SF3">
    <property type="entry name" value="UDP-GLCNAC:BETAGAL BETA-1,3-N-ACETYLGLUCOSAMINYLTRANSFERASE-LIKE PROTEIN 1"/>
    <property type="match status" value="1"/>
</dbReference>
<dbReference type="GO" id="GO:0016757">
    <property type="term" value="F:glycosyltransferase activity"/>
    <property type="evidence" value="ECO:0007669"/>
    <property type="project" value="UniProtKB-KW"/>
</dbReference>
<gene>
    <name evidence="2" type="ORF">QVZ41_09730</name>
</gene>
<dbReference type="InterPro" id="IPR001173">
    <property type="entry name" value="Glyco_trans_2-like"/>
</dbReference>
<dbReference type="EMBL" id="JAUMIT010000004">
    <property type="protein sequence ID" value="MDO3695122.1"/>
    <property type="molecule type" value="Genomic_DNA"/>
</dbReference>